<proteinExistence type="predicted"/>
<feature type="transmembrane region" description="Helical" evidence="5">
    <location>
        <begin position="59"/>
        <end position="79"/>
    </location>
</feature>
<comment type="subcellular location">
    <subcellularLocation>
        <location evidence="1">Membrane</location>
        <topology evidence="1">Multi-pass membrane protein</topology>
    </subcellularLocation>
</comment>
<comment type="caution">
    <text evidence="7">The sequence shown here is derived from an EMBL/GenBank/DDBJ whole genome shotgun (WGS) entry which is preliminary data.</text>
</comment>
<dbReference type="CDD" id="cd00180">
    <property type="entry name" value="PKc"/>
    <property type="match status" value="1"/>
</dbReference>
<keyword evidence="8" id="KW-1185">Reference proteome</keyword>
<accession>A0A364LET9</accession>
<dbReference type="Gene3D" id="1.20.1740.10">
    <property type="entry name" value="Amino acid/polyamine transporter I"/>
    <property type="match status" value="1"/>
</dbReference>
<feature type="transmembrane region" description="Helical" evidence="5">
    <location>
        <begin position="738"/>
        <end position="757"/>
    </location>
</feature>
<dbReference type="Pfam" id="PF00069">
    <property type="entry name" value="Pkinase"/>
    <property type="match status" value="1"/>
</dbReference>
<evidence type="ECO:0000259" key="6">
    <source>
        <dbReference type="PROSITE" id="PS50011"/>
    </source>
</evidence>
<feature type="transmembrane region" description="Helical" evidence="5">
    <location>
        <begin position="789"/>
        <end position="810"/>
    </location>
</feature>
<dbReference type="InterPro" id="IPR000719">
    <property type="entry name" value="Prot_kinase_dom"/>
</dbReference>
<evidence type="ECO:0000256" key="4">
    <source>
        <dbReference type="ARBA" id="ARBA00023136"/>
    </source>
</evidence>
<keyword evidence="2 5" id="KW-0812">Transmembrane</keyword>
<dbReference type="GeneID" id="63799560"/>
<feature type="transmembrane region" description="Helical" evidence="5">
    <location>
        <begin position="993"/>
        <end position="1013"/>
    </location>
</feature>
<dbReference type="AlphaFoldDB" id="A0A364LET9"/>
<dbReference type="Gene3D" id="1.10.510.10">
    <property type="entry name" value="Transferase(Phosphotransferase) domain 1"/>
    <property type="match status" value="1"/>
</dbReference>
<dbReference type="GO" id="GO:0015179">
    <property type="term" value="F:L-amino acid transmembrane transporter activity"/>
    <property type="evidence" value="ECO:0007669"/>
    <property type="project" value="TreeGrafter"/>
</dbReference>
<feature type="transmembrane region" description="Helical" evidence="5">
    <location>
        <begin position="689"/>
        <end position="710"/>
    </location>
</feature>
<dbReference type="RefSeq" id="XP_040738848.1">
    <property type="nucleotide sequence ID" value="XM_040872966.1"/>
</dbReference>
<evidence type="ECO:0000313" key="7">
    <source>
        <dbReference type="EMBL" id="RAO74334.1"/>
    </source>
</evidence>
<dbReference type="InterPro" id="IPR011009">
    <property type="entry name" value="Kinase-like_dom_sf"/>
</dbReference>
<keyword evidence="3 5" id="KW-1133">Transmembrane helix</keyword>
<name>A0A364LET9_TALAM</name>
<dbReference type="SUPFAM" id="SSF56112">
    <property type="entry name" value="Protein kinase-like (PK-like)"/>
    <property type="match status" value="1"/>
</dbReference>
<reference evidence="7 8" key="1">
    <citation type="journal article" date="2017" name="Biotechnol. Biofuels">
        <title>Differential beta-glucosidase expression as a function of carbon source availability in Talaromyces amestolkiae: a genomic and proteomic approach.</title>
        <authorList>
            <person name="de Eugenio L.I."/>
            <person name="Mendez-Liter J.A."/>
            <person name="Nieto-Dominguez M."/>
            <person name="Alonso L."/>
            <person name="Gil-Munoz J."/>
            <person name="Barriuso J."/>
            <person name="Prieto A."/>
            <person name="Martinez M.J."/>
        </authorList>
    </citation>
    <scope>NUCLEOTIDE SEQUENCE [LARGE SCALE GENOMIC DNA]</scope>
    <source>
        <strain evidence="7 8">CIB</strain>
    </source>
</reference>
<evidence type="ECO:0000256" key="2">
    <source>
        <dbReference type="ARBA" id="ARBA00022692"/>
    </source>
</evidence>
<dbReference type="Pfam" id="PF13520">
    <property type="entry name" value="AA_permease_2"/>
    <property type="match status" value="1"/>
</dbReference>
<feature type="domain" description="Protein kinase" evidence="6">
    <location>
        <begin position="160"/>
        <end position="477"/>
    </location>
</feature>
<dbReference type="PANTHER" id="PTHR11785:SF382">
    <property type="entry name" value="LOW-AFFINITY METHIONINE PERMEASE"/>
    <property type="match status" value="1"/>
</dbReference>
<dbReference type="SMART" id="SM00220">
    <property type="entry name" value="S_TKc"/>
    <property type="match status" value="1"/>
</dbReference>
<feature type="transmembrane region" description="Helical" evidence="5">
    <location>
        <begin position="891"/>
        <end position="910"/>
    </location>
</feature>
<dbReference type="GO" id="GO:0016020">
    <property type="term" value="C:membrane"/>
    <property type="evidence" value="ECO:0007669"/>
    <property type="project" value="UniProtKB-SubCell"/>
</dbReference>
<sequence length="1014" mass="114391">MNQRFYPRDKLKEILTRDRVRQALNCSCDHCEQQRRDLRSVDQPLDYVDSILDARFPAISLFALLIFIRATPFVVGFLVRQVHDQSICNLSGDFLEVNIGEKYWSYFHRRRREESESLEDEFRNHLFQFAVPTFTSRQYHVFHEQAILPFVEQLQLGRIDEDGRVVNEGAYGTVYACKIWPAYNALPNSEGIEWFARKELDVPTRLFSVEKQNLEMANRLGDPHIVKIIKTYKHGNKYNIIFPRSRTNLRYYLREEQFVNPIRPLEANPLWQQVLGVAKALDDIINFGVNKPSASDREYYGFHFDLKPENILVENDGTFLISDFGQATFVERGGSSRVDGHGGTEAYAPPEIDNLNERQTSKYDVWSLGCIFIEIVTVMVLGSRYLDEFDRLRITTAGNMTNDRFFEIDPMFIGPERGYRVKSVILAWFERLLKRVDPQRSKDFLEKIVDLIKDMLATDTNSRVPSTEVVRRLDDILQQYQENHVVHIETPRSRKGELTVGASNLGEVNLTVYLEFGDSLPYTGGELIYLDEMYYRPELLATILFSGFFICFGTSVSNSIAFARYVLLAAESHIQKLGDLDGRLVGYVAITINVVTCLLLYFSNGLALALNRLSALYKIGLLLSVFIAGAVASKQQDSGTHDFETTYSSDSTKTLSALVYILFAYQGWENANYVAGEIKAPRKTLRNGAYLAVFIVTTLYILVTIGLYLACNYASATDDTASLGPTIDMANRVFGGSLAMKIAIALSAFGNMIAVTFTSSKVKQAIAAQKIIPFYQFILKNDRRFGTPAGALVLHCIFTTLMIIVTMVVHPDGYNLVLAVFTYGHTIVATLVGASAFWITKRLGSRPQGWKPAYIKNSFLRLILATLFIGLNILILVEGAQLHTPGDIPRYWWPAISGIIVTASFAYWCGLRVLMLPNPFASGLGLKPRNDNARGVSSSEELPGETIGQALFGVNINIIYEDSSEYYRDDAEYSTLGFIDGSRRRILYTVDEAGLYATVGALFKTIGGFFANYL</sequence>
<dbReference type="EMBL" id="MIKG01000036">
    <property type="protein sequence ID" value="RAO74334.1"/>
    <property type="molecule type" value="Genomic_DNA"/>
</dbReference>
<dbReference type="InterPro" id="IPR002293">
    <property type="entry name" value="AA/rel_permease1"/>
</dbReference>
<dbReference type="InterPro" id="IPR050598">
    <property type="entry name" value="AminoAcid_Transporter"/>
</dbReference>
<feature type="transmembrane region" description="Helical" evidence="5">
    <location>
        <begin position="859"/>
        <end position="879"/>
    </location>
</feature>
<evidence type="ECO:0000256" key="1">
    <source>
        <dbReference type="ARBA" id="ARBA00004141"/>
    </source>
</evidence>
<evidence type="ECO:0000313" key="8">
    <source>
        <dbReference type="Proteomes" id="UP000249363"/>
    </source>
</evidence>
<dbReference type="PANTHER" id="PTHR11785">
    <property type="entry name" value="AMINO ACID TRANSPORTER"/>
    <property type="match status" value="1"/>
</dbReference>
<dbReference type="Proteomes" id="UP000249363">
    <property type="component" value="Unassembled WGS sequence"/>
</dbReference>
<organism evidence="7 8">
    <name type="scientific">Talaromyces amestolkiae</name>
    <dbReference type="NCBI Taxonomy" id="1196081"/>
    <lineage>
        <taxon>Eukaryota</taxon>
        <taxon>Fungi</taxon>
        <taxon>Dikarya</taxon>
        <taxon>Ascomycota</taxon>
        <taxon>Pezizomycotina</taxon>
        <taxon>Eurotiomycetes</taxon>
        <taxon>Eurotiomycetidae</taxon>
        <taxon>Eurotiales</taxon>
        <taxon>Trichocomaceae</taxon>
        <taxon>Talaromyces</taxon>
        <taxon>Talaromyces sect. Talaromyces</taxon>
    </lineage>
</organism>
<feature type="transmembrane region" description="Helical" evidence="5">
    <location>
        <begin position="615"/>
        <end position="632"/>
    </location>
</feature>
<dbReference type="STRING" id="1196081.A0A364LET9"/>
<evidence type="ECO:0000256" key="3">
    <source>
        <dbReference type="ARBA" id="ARBA00022989"/>
    </source>
</evidence>
<feature type="transmembrane region" description="Helical" evidence="5">
    <location>
        <begin position="539"/>
        <end position="564"/>
    </location>
</feature>
<feature type="transmembrane region" description="Helical" evidence="5">
    <location>
        <begin position="584"/>
        <end position="603"/>
    </location>
</feature>
<dbReference type="GO" id="GO:0004672">
    <property type="term" value="F:protein kinase activity"/>
    <property type="evidence" value="ECO:0007669"/>
    <property type="project" value="InterPro"/>
</dbReference>
<feature type="transmembrane region" description="Helical" evidence="5">
    <location>
        <begin position="816"/>
        <end position="839"/>
    </location>
</feature>
<dbReference type="GO" id="GO:0005524">
    <property type="term" value="F:ATP binding"/>
    <property type="evidence" value="ECO:0007669"/>
    <property type="project" value="InterPro"/>
</dbReference>
<dbReference type="OrthoDB" id="1046782at2759"/>
<protein>
    <recommendedName>
        <fullName evidence="6">Protein kinase domain-containing protein</fullName>
    </recommendedName>
</protein>
<evidence type="ECO:0000256" key="5">
    <source>
        <dbReference type="SAM" id="Phobius"/>
    </source>
</evidence>
<dbReference type="PROSITE" id="PS50011">
    <property type="entry name" value="PROTEIN_KINASE_DOM"/>
    <property type="match status" value="1"/>
</dbReference>
<gene>
    <name evidence="7" type="ORF">BHQ10_010346</name>
</gene>
<keyword evidence="4 5" id="KW-0472">Membrane</keyword>